<dbReference type="EMBL" id="NARP01000006">
    <property type="protein sequence ID" value="OTQ00780.1"/>
    <property type="molecule type" value="Genomic_DNA"/>
</dbReference>
<dbReference type="GO" id="GO:0006355">
    <property type="term" value="P:regulation of DNA-templated transcription"/>
    <property type="evidence" value="ECO:0007669"/>
    <property type="project" value="InterPro"/>
</dbReference>
<dbReference type="AlphaFoldDB" id="A0A242NL72"/>
<dbReference type="Gene3D" id="1.10.260.40">
    <property type="entry name" value="lambda repressor-like DNA-binding domains"/>
    <property type="match status" value="1"/>
</dbReference>
<evidence type="ECO:0000313" key="2">
    <source>
        <dbReference type="EMBL" id="OTQ11112.1"/>
    </source>
</evidence>
<reference evidence="3 4" key="1">
    <citation type="submission" date="2017-03" db="EMBL/GenBank/DDBJ databases">
        <title>Comparative genomics of honeybee gut symbionts reveal geographically distinct and subgroup specific antibiotic resistance.</title>
        <authorList>
            <person name="Ludvigsen J."/>
            <person name="Porcellato D."/>
            <person name="Labee-Lund T.M."/>
            <person name="Amdam G.V."/>
            <person name="Rudi K."/>
        </authorList>
    </citation>
    <scope>NUCLEOTIDE SEQUENCE [LARGE SCALE GENOMIC DNA]</scope>
    <source>
        <strain evidence="1 4">A-7-12</strain>
        <strain evidence="2 3">A-9-12</strain>
    </source>
</reference>
<organism evidence="1 4">
    <name type="scientific">Gilliamella apicola</name>
    <dbReference type="NCBI Taxonomy" id="1196095"/>
    <lineage>
        <taxon>Bacteria</taxon>
        <taxon>Pseudomonadati</taxon>
        <taxon>Pseudomonadota</taxon>
        <taxon>Gammaproteobacteria</taxon>
        <taxon>Orbales</taxon>
        <taxon>Orbaceae</taxon>
        <taxon>Gilliamella</taxon>
    </lineage>
</organism>
<evidence type="ECO:0000313" key="3">
    <source>
        <dbReference type="Proteomes" id="UP000194800"/>
    </source>
</evidence>
<name>A0A242NL72_9GAMM</name>
<dbReference type="Proteomes" id="UP000194800">
    <property type="component" value="Unassembled WGS sequence"/>
</dbReference>
<dbReference type="EMBL" id="NART01000009">
    <property type="protein sequence ID" value="OTQ11112.1"/>
    <property type="molecule type" value="Genomic_DNA"/>
</dbReference>
<dbReference type="InterPro" id="IPR010982">
    <property type="entry name" value="Lambda_DNA-bd_dom_sf"/>
</dbReference>
<comment type="caution">
    <text evidence="1">The sequence shown here is derived from an EMBL/GenBank/DDBJ whole genome shotgun (WGS) entry which is preliminary data.</text>
</comment>
<dbReference type="InterPro" id="IPR007933">
    <property type="entry name" value="Transcrpt_activ_CII"/>
</dbReference>
<protein>
    <submittedName>
        <fullName evidence="1">Uncharacterized protein</fullName>
    </submittedName>
</protein>
<dbReference type="RefSeq" id="WP_086300658.1">
    <property type="nucleotide sequence ID" value="NZ_MZNE01000010.1"/>
</dbReference>
<dbReference type="Pfam" id="PF05269">
    <property type="entry name" value="Phage_CII"/>
    <property type="match status" value="1"/>
</dbReference>
<proteinExistence type="predicted"/>
<sequence length="94" mass="10647">MERLLNKSDERSRKIESMILQRLAEKTQTSIAIELGVSESKISRLKNDDIPMISKLITCLGLKVVPDDSLEVSQAELKSIKTLARKYLEIDEMA</sequence>
<dbReference type="Proteomes" id="UP000194977">
    <property type="component" value="Unassembled WGS sequence"/>
</dbReference>
<dbReference type="SUPFAM" id="SSF47413">
    <property type="entry name" value="lambda repressor-like DNA-binding domains"/>
    <property type="match status" value="1"/>
</dbReference>
<gene>
    <name evidence="2" type="ORF">B6C91_03560</name>
    <name evidence="1" type="ORF">B6D08_02845</name>
</gene>
<evidence type="ECO:0000313" key="1">
    <source>
        <dbReference type="EMBL" id="OTQ00780.1"/>
    </source>
</evidence>
<keyword evidence="3" id="KW-1185">Reference proteome</keyword>
<dbReference type="GO" id="GO:0003677">
    <property type="term" value="F:DNA binding"/>
    <property type="evidence" value="ECO:0007669"/>
    <property type="project" value="InterPro"/>
</dbReference>
<evidence type="ECO:0000313" key="4">
    <source>
        <dbReference type="Proteomes" id="UP000194977"/>
    </source>
</evidence>
<accession>A0A242NL72</accession>
<dbReference type="OrthoDB" id="9758751at2"/>